<dbReference type="Pfam" id="PF12469">
    <property type="entry name" value="Cmr2_N"/>
    <property type="match status" value="1"/>
</dbReference>
<sequence length="615" mass="69000">MTDYLVAISVGPVQSLIEAGRRSQDLWCGSWLLSQVASAIAAELDGKPHCSRIFPSPHLNVSEQAEGGDPEANIANVVRAVVSANNEEALKQQIARAKQAATSKLGAIFSDVLDRENLREVGIEPEYWAQQQNDILEMFAAWVAFKPDDYQSASQRLGELLHARKRTRDFLPMQDNRSGLHKSTLDGANNALTHALTNKTVAKKLKLSPDEVEKKKRILGLTDEESLDALGIVKRLAGKHEQFTPFSRVVVDPWLQSLPDDYLQRLNDLYKPFYEAKRVTAVKGNQGYYQKFPYDGEYLFASRLEASEFDDENAYQALRDFLTKDVVAQYGEPVPYGVLLKADGDRMGELFAQADNTTQSINISDALHRFASDVRAMIREFGGHAIYTGGDDILAFLPLHRAILCAQKLANHFTAAMNTVIQNNFNKPQMVAPTLSVGLAIGHFVQPMRQLRQRAIAAEKHAKGNDEQAPRNALAVHLGIRSGHEITWRCRWDDSTTLDAFSAFVEAFSQDLMPTRIMQDIRNMAHQLKWLENENGPDVSDIRRSELERMLVRAAFAHNHTTKERESGEMQGRIHTLKEHLRTQASRYSLDELANQLILARWISAKTAKDIGGED</sequence>
<dbReference type="Gene3D" id="3.30.70.2220">
    <property type="entry name" value="CRISPR-Cas system, Cmr2 subunit, D1 domain, cysteine cluster"/>
    <property type="match status" value="1"/>
</dbReference>
<dbReference type="Pfam" id="PF22335">
    <property type="entry name" value="Cas10-Cmr2_palm2"/>
    <property type="match status" value="1"/>
</dbReference>
<dbReference type="InterPro" id="IPR013407">
    <property type="entry name" value="CRISPR-assoc_prot_Cmr2"/>
</dbReference>
<dbReference type="Proteomes" id="UP000501408">
    <property type="component" value="Chromosome 1"/>
</dbReference>
<evidence type="ECO:0000313" key="4">
    <source>
        <dbReference type="EMBL" id="QIR06204.1"/>
    </source>
</evidence>
<evidence type="ECO:0000259" key="3">
    <source>
        <dbReference type="PROSITE" id="PS50887"/>
    </source>
</evidence>
<dbReference type="Gene3D" id="3.30.70.270">
    <property type="match status" value="1"/>
</dbReference>
<evidence type="ECO:0000256" key="1">
    <source>
        <dbReference type="ARBA" id="ARBA00022741"/>
    </source>
</evidence>
<feature type="domain" description="GGDEF" evidence="3">
    <location>
        <begin position="345"/>
        <end position="479"/>
    </location>
</feature>
<keyword evidence="2" id="KW-0051">Antiviral defense</keyword>
<accession>A0ABX6K5H0</accession>
<reference evidence="4 5" key="1">
    <citation type="submission" date="2020-03" db="EMBL/GenBank/DDBJ databases">
        <title>Genome mining reveals the biosynthetic pathways of PHA and ectoines of the halophilic strain Salinivibrio costicola M318 isolated from fermented shrimp paste.</title>
        <authorList>
            <person name="Doan T.V."/>
            <person name="Tran L.T."/>
            <person name="Trieu T.A."/>
            <person name="Nguyen Q.V."/>
            <person name="Quach T.N."/>
            <person name="Phi T.Q."/>
            <person name="Kumar S."/>
        </authorList>
    </citation>
    <scope>NUCLEOTIDE SEQUENCE [LARGE SCALE GENOMIC DNA]</scope>
    <source>
        <strain evidence="4 5">M318</strain>
    </source>
</reference>
<dbReference type="NCBIfam" id="TIGR02577">
    <property type="entry name" value="cas_TM1794_Cmr2"/>
    <property type="match status" value="1"/>
</dbReference>
<organism evidence="4 5">
    <name type="scientific">Salinivibrio costicola</name>
    <name type="common">Vibrio costicola</name>
    <dbReference type="NCBI Taxonomy" id="51367"/>
    <lineage>
        <taxon>Bacteria</taxon>
        <taxon>Pseudomonadati</taxon>
        <taxon>Pseudomonadota</taxon>
        <taxon>Gammaproteobacteria</taxon>
        <taxon>Vibrionales</taxon>
        <taxon>Vibrionaceae</taxon>
        <taxon>Salinivibrio</taxon>
    </lineage>
</organism>
<dbReference type="RefSeq" id="WP_167314436.1">
    <property type="nucleotide sequence ID" value="NZ_CP050266.1"/>
</dbReference>
<dbReference type="InterPro" id="IPR024615">
    <property type="entry name" value="CRISPR-assoc_Cmr2_N"/>
</dbReference>
<gene>
    <name evidence="4" type="primary">cas10</name>
    <name evidence="4" type="ORF">HBA18_07335</name>
</gene>
<dbReference type="InterPro" id="IPR054767">
    <property type="entry name" value="Cas10-Cmr2_palm2"/>
</dbReference>
<protein>
    <submittedName>
        <fullName evidence="4">Type III-B CRISPR-associated protein Cas10/Cmr2</fullName>
    </submittedName>
</protein>
<dbReference type="EMBL" id="CP050266">
    <property type="protein sequence ID" value="QIR06204.1"/>
    <property type="molecule type" value="Genomic_DNA"/>
</dbReference>
<proteinExistence type="predicted"/>
<keyword evidence="1" id="KW-0547">Nucleotide-binding</keyword>
<dbReference type="InterPro" id="IPR043128">
    <property type="entry name" value="Rev_trsase/Diguanyl_cyclase"/>
</dbReference>
<evidence type="ECO:0000313" key="5">
    <source>
        <dbReference type="Proteomes" id="UP000501408"/>
    </source>
</evidence>
<name>A0ABX6K5H0_SALCS</name>
<evidence type="ECO:0000256" key="2">
    <source>
        <dbReference type="ARBA" id="ARBA00023118"/>
    </source>
</evidence>
<dbReference type="InterPro" id="IPR000160">
    <property type="entry name" value="GGDEF_dom"/>
</dbReference>
<dbReference type="InterPro" id="IPR038242">
    <property type="entry name" value="Cmr2_N"/>
</dbReference>
<dbReference type="PROSITE" id="PS50887">
    <property type="entry name" value="GGDEF"/>
    <property type="match status" value="1"/>
</dbReference>
<keyword evidence="5" id="KW-1185">Reference proteome</keyword>